<dbReference type="InterPro" id="IPR037171">
    <property type="entry name" value="NagB/RpiA_transferase-like"/>
</dbReference>
<evidence type="ECO:0000256" key="3">
    <source>
        <dbReference type="ARBA" id="ARBA00022840"/>
    </source>
</evidence>
<comment type="catalytic activity">
    <reaction evidence="5">
        <text>(6S)-5-formyl-5,6,7,8-tetrahydrofolate + ATP = (6R)-5,10-methenyltetrahydrofolate + ADP + phosphate</text>
        <dbReference type="Rhea" id="RHEA:10488"/>
        <dbReference type="ChEBI" id="CHEBI:30616"/>
        <dbReference type="ChEBI" id="CHEBI:43474"/>
        <dbReference type="ChEBI" id="CHEBI:57455"/>
        <dbReference type="ChEBI" id="CHEBI:57457"/>
        <dbReference type="ChEBI" id="CHEBI:456216"/>
        <dbReference type="EC" id="6.3.3.2"/>
    </reaction>
</comment>
<dbReference type="EMBL" id="VLJV01000001">
    <property type="protein sequence ID" value="TWH20855.1"/>
    <property type="molecule type" value="Genomic_DNA"/>
</dbReference>
<dbReference type="RefSeq" id="WP_051757605.1">
    <property type="nucleotide sequence ID" value="NZ_JOIJ01000005.1"/>
</dbReference>
<organism evidence="6 7">
    <name type="scientific">Prauserella rugosa</name>
    <dbReference type="NCBI Taxonomy" id="43354"/>
    <lineage>
        <taxon>Bacteria</taxon>
        <taxon>Bacillati</taxon>
        <taxon>Actinomycetota</taxon>
        <taxon>Actinomycetes</taxon>
        <taxon>Pseudonocardiales</taxon>
        <taxon>Pseudonocardiaceae</taxon>
        <taxon>Prauserella</taxon>
    </lineage>
</organism>
<dbReference type="GO" id="GO:0009396">
    <property type="term" value="P:folic acid-containing compound biosynthetic process"/>
    <property type="evidence" value="ECO:0007669"/>
    <property type="project" value="TreeGrafter"/>
</dbReference>
<sequence length="209" mass="21854">MNASHPHTGSGSTDDLNKAAWRRRIGAGRAAVSAQQQVSEANALTTSVRELVGDLNAPTVCCYVPFGTEPGSIGVLDVLREAGARVLLPVIPDERAPLDWSEYTGTSSLVPGPYRGVLEPGGPRLGAEAIGDAAIVFVPALAVDRHGARLGRGAGYYDRSLVFARDDARLIAVVRDDELVERLPAEPHDVRMSAALTPGNGVVPLAGTA</sequence>
<accession>A0A660CIR1</accession>
<dbReference type="GO" id="GO:0030272">
    <property type="term" value="F:5-formyltetrahydrofolate cyclo-ligase activity"/>
    <property type="evidence" value="ECO:0007669"/>
    <property type="project" value="UniProtKB-EC"/>
</dbReference>
<feature type="binding site" evidence="4">
    <location>
        <begin position="149"/>
        <end position="157"/>
    </location>
    <ligand>
        <name>ATP</name>
        <dbReference type="ChEBI" id="CHEBI:30616"/>
    </ligand>
</feature>
<keyword evidence="3 4" id="KW-0067">ATP-binding</keyword>
<dbReference type="InterPro" id="IPR002698">
    <property type="entry name" value="FTHF_cligase"/>
</dbReference>
<dbReference type="InterPro" id="IPR024185">
    <property type="entry name" value="FTHF_cligase-like_sf"/>
</dbReference>
<dbReference type="EC" id="6.3.3.2" evidence="5"/>
<proteinExistence type="inferred from homology"/>
<dbReference type="SUPFAM" id="SSF100950">
    <property type="entry name" value="NagB/RpiA/CoA transferase-like"/>
    <property type="match status" value="1"/>
</dbReference>
<comment type="caution">
    <text evidence="6">The sequence shown here is derived from an EMBL/GenBank/DDBJ whole genome shotgun (WGS) entry which is preliminary data.</text>
</comment>
<evidence type="ECO:0000256" key="2">
    <source>
        <dbReference type="ARBA" id="ARBA00022741"/>
    </source>
</evidence>
<dbReference type="Proteomes" id="UP000317303">
    <property type="component" value="Unassembled WGS sequence"/>
</dbReference>
<protein>
    <recommendedName>
        <fullName evidence="5">5-formyltetrahydrofolate cyclo-ligase</fullName>
        <ecNumber evidence="5">6.3.3.2</ecNumber>
    </recommendedName>
</protein>
<keyword evidence="7" id="KW-1185">Reference proteome</keyword>
<keyword evidence="5" id="KW-0460">Magnesium</keyword>
<dbReference type="OrthoDB" id="3242798at2"/>
<name>A0A660CIR1_9PSEU</name>
<reference evidence="6 7" key="1">
    <citation type="submission" date="2019-07" db="EMBL/GenBank/DDBJ databases">
        <title>R&amp;d 2014.</title>
        <authorList>
            <person name="Klenk H.-P."/>
        </authorList>
    </citation>
    <scope>NUCLEOTIDE SEQUENCE [LARGE SCALE GENOMIC DNA]</scope>
    <source>
        <strain evidence="6 7">DSM 43194</strain>
    </source>
</reference>
<dbReference type="PANTHER" id="PTHR23407:SF1">
    <property type="entry name" value="5-FORMYLTETRAHYDROFOLATE CYCLO-LIGASE"/>
    <property type="match status" value="1"/>
</dbReference>
<comment type="similarity">
    <text evidence="1 5">Belongs to the 5-formyltetrahydrofolate cyclo-ligase family.</text>
</comment>
<dbReference type="GO" id="GO:0046872">
    <property type="term" value="F:metal ion binding"/>
    <property type="evidence" value="ECO:0007669"/>
    <property type="project" value="UniProtKB-KW"/>
</dbReference>
<evidence type="ECO:0000256" key="1">
    <source>
        <dbReference type="ARBA" id="ARBA00010638"/>
    </source>
</evidence>
<comment type="cofactor">
    <cofactor evidence="5">
        <name>Mg(2+)</name>
        <dbReference type="ChEBI" id="CHEBI:18420"/>
    </cofactor>
</comment>
<evidence type="ECO:0000313" key="6">
    <source>
        <dbReference type="EMBL" id="TWH20855.1"/>
    </source>
</evidence>
<dbReference type="Gene3D" id="3.40.50.10420">
    <property type="entry name" value="NagB/RpiA/CoA transferase-like"/>
    <property type="match status" value="1"/>
</dbReference>
<evidence type="ECO:0000256" key="4">
    <source>
        <dbReference type="PIRSR" id="PIRSR006806-1"/>
    </source>
</evidence>
<dbReference type="GO" id="GO:0005524">
    <property type="term" value="F:ATP binding"/>
    <property type="evidence" value="ECO:0007669"/>
    <property type="project" value="UniProtKB-KW"/>
</dbReference>
<dbReference type="PIRSF" id="PIRSF006806">
    <property type="entry name" value="FTHF_cligase"/>
    <property type="match status" value="1"/>
</dbReference>
<dbReference type="GO" id="GO:0035999">
    <property type="term" value="P:tetrahydrofolate interconversion"/>
    <property type="evidence" value="ECO:0007669"/>
    <property type="project" value="TreeGrafter"/>
</dbReference>
<evidence type="ECO:0000256" key="5">
    <source>
        <dbReference type="RuleBase" id="RU361279"/>
    </source>
</evidence>
<keyword evidence="5" id="KW-0479">Metal-binding</keyword>
<keyword evidence="2 4" id="KW-0547">Nucleotide-binding</keyword>
<feature type="binding site" evidence="4">
    <location>
        <position position="69"/>
    </location>
    <ligand>
        <name>substrate</name>
    </ligand>
</feature>
<evidence type="ECO:0000313" key="7">
    <source>
        <dbReference type="Proteomes" id="UP000317303"/>
    </source>
</evidence>
<feature type="binding site" evidence="4">
    <location>
        <position position="64"/>
    </location>
    <ligand>
        <name>substrate</name>
    </ligand>
</feature>
<keyword evidence="6" id="KW-0436">Ligase</keyword>
<dbReference type="PANTHER" id="PTHR23407">
    <property type="entry name" value="ATPASE INHIBITOR/5-FORMYLTETRAHYDROFOLATE CYCLO-LIGASE"/>
    <property type="match status" value="1"/>
</dbReference>
<dbReference type="AlphaFoldDB" id="A0A660CIR1"/>
<dbReference type="Pfam" id="PF01812">
    <property type="entry name" value="5-FTHF_cyc-lig"/>
    <property type="match status" value="1"/>
</dbReference>
<gene>
    <name evidence="6" type="ORF">JD82_02705</name>
</gene>
<dbReference type="NCBIfam" id="TIGR02727">
    <property type="entry name" value="MTHFS_bact"/>
    <property type="match status" value="1"/>
</dbReference>
<feature type="binding site" evidence="4">
    <location>
        <begin position="18"/>
        <end position="22"/>
    </location>
    <ligand>
        <name>ATP</name>
        <dbReference type="ChEBI" id="CHEBI:30616"/>
    </ligand>
</feature>